<evidence type="ECO:0000256" key="2">
    <source>
        <dbReference type="PIRSR" id="PIRSR601310-3"/>
    </source>
</evidence>
<protein>
    <submittedName>
        <fullName evidence="6">Uncharacterized protein LOC111101472</fullName>
    </submittedName>
</protein>
<dbReference type="InterPro" id="IPR001310">
    <property type="entry name" value="Histidine_triad_HIT"/>
</dbReference>
<dbReference type="PANTHER" id="PTHR23089">
    <property type="entry name" value="HISTIDINE TRIAD HIT PROTEIN"/>
    <property type="match status" value="1"/>
</dbReference>
<dbReference type="InterPro" id="IPR011146">
    <property type="entry name" value="HIT-like"/>
</dbReference>
<dbReference type="SUPFAM" id="SSF54197">
    <property type="entry name" value="HIT-like"/>
    <property type="match status" value="1"/>
</dbReference>
<dbReference type="Proteomes" id="UP000694844">
    <property type="component" value="Chromosome 6"/>
</dbReference>
<feature type="short sequence motif" description="Histidine triad motif" evidence="2 3">
    <location>
        <begin position="169"/>
        <end position="173"/>
    </location>
</feature>
<evidence type="ECO:0000259" key="4">
    <source>
        <dbReference type="PROSITE" id="PS51084"/>
    </source>
</evidence>
<dbReference type="KEGG" id="cvn:111101472"/>
<keyword evidence="5" id="KW-1185">Reference proteome</keyword>
<dbReference type="PRINTS" id="PR00332">
    <property type="entry name" value="HISTRIAD"/>
</dbReference>
<organism evidence="5 6">
    <name type="scientific">Crassostrea virginica</name>
    <name type="common">Eastern oyster</name>
    <dbReference type="NCBI Taxonomy" id="6565"/>
    <lineage>
        <taxon>Eukaryota</taxon>
        <taxon>Metazoa</taxon>
        <taxon>Spiralia</taxon>
        <taxon>Lophotrochozoa</taxon>
        <taxon>Mollusca</taxon>
        <taxon>Bivalvia</taxon>
        <taxon>Autobranchia</taxon>
        <taxon>Pteriomorphia</taxon>
        <taxon>Ostreida</taxon>
        <taxon>Ostreoidea</taxon>
        <taxon>Ostreidae</taxon>
        <taxon>Crassostrea</taxon>
    </lineage>
</organism>
<dbReference type="PROSITE" id="PS51084">
    <property type="entry name" value="HIT_2"/>
    <property type="match status" value="1"/>
</dbReference>
<dbReference type="CDD" id="cd01276">
    <property type="entry name" value="PKCI_related"/>
    <property type="match status" value="1"/>
</dbReference>
<dbReference type="AlphaFoldDB" id="A0A8B8AET3"/>
<dbReference type="Pfam" id="PF01230">
    <property type="entry name" value="HIT"/>
    <property type="match status" value="1"/>
</dbReference>
<dbReference type="FunFam" id="3.30.428.10:FF:000005">
    <property type="entry name" value="Histidine triad nucleotide-binding protein 1"/>
    <property type="match status" value="1"/>
</dbReference>
<dbReference type="GeneID" id="111101472"/>
<accession>A0A8B8AET3</accession>
<dbReference type="PROSITE" id="PS00892">
    <property type="entry name" value="HIT_1"/>
    <property type="match status" value="1"/>
</dbReference>
<dbReference type="GO" id="GO:0003824">
    <property type="term" value="F:catalytic activity"/>
    <property type="evidence" value="ECO:0007669"/>
    <property type="project" value="InterPro"/>
</dbReference>
<dbReference type="Gene3D" id="3.30.428.10">
    <property type="entry name" value="HIT-like"/>
    <property type="match status" value="1"/>
</dbReference>
<evidence type="ECO:0000256" key="1">
    <source>
        <dbReference type="PIRSR" id="PIRSR601310-1"/>
    </source>
</evidence>
<gene>
    <name evidence="6" type="primary">LOC111101472</name>
</gene>
<evidence type="ECO:0000313" key="5">
    <source>
        <dbReference type="Proteomes" id="UP000694844"/>
    </source>
</evidence>
<feature type="active site" description="Tele-AMP-histidine intermediate" evidence="1">
    <location>
        <position position="171"/>
    </location>
</feature>
<evidence type="ECO:0000256" key="3">
    <source>
        <dbReference type="PROSITE-ProRule" id="PRU00464"/>
    </source>
</evidence>
<dbReference type="InterPro" id="IPR019808">
    <property type="entry name" value="Histidine_triad_CS"/>
</dbReference>
<dbReference type="RefSeq" id="XP_022289685.1">
    <property type="nucleotide sequence ID" value="XM_022433977.1"/>
</dbReference>
<name>A0A8B8AET3_CRAVI</name>
<sequence>MANLRLLISSQVRAAKWSCVINQVFSQRCSTNPSFSSIKSTLPDSIVKTRKFSTSRAILSDEVEKAKTAKKTGEPTIFSKIVDKTIPADIIYEDEQCLAFRDVTPQAPVHFLVIPKSPIPGISDAEDTDKELLGHLLLTAKKVAEKENLSNGYRLVINNGPDGSQSVYHLHIHVMGGRQMEWPPG</sequence>
<dbReference type="InterPro" id="IPR036265">
    <property type="entry name" value="HIT-like_sf"/>
</dbReference>
<evidence type="ECO:0000313" key="6">
    <source>
        <dbReference type="RefSeq" id="XP_022289685.1"/>
    </source>
</evidence>
<feature type="domain" description="HIT" evidence="4">
    <location>
        <begin position="77"/>
        <end position="185"/>
    </location>
</feature>
<proteinExistence type="predicted"/>
<reference evidence="6" key="1">
    <citation type="submission" date="2025-08" db="UniProtKB">
        <authorList>
            <consortium name="RefSeq"/>
        </authorList>
    </citation>
    <scope>IDENTIFICATION</scope>
    <source>
        <tissue evidence="6">Whole sample</tissue>
    </source>
</reference>
<dbReference type="OrthoDB" id="672793at2759"/>